<sequence length="128" mass="14264">MNHQPDKVLNAVASMQTEAEAFSVRLQQLKEDRDHPARLANITMLDEAIATDKKEEDGIHAYIALHFPQHLTRTTLAGPSKHALEPDGEEEAETAARPTKKKKFGKVVVVPSTMMRRSSRSKSRYTGA</sequence>
<gene>
    <name evidence="2" type="ORF">MIND_00248900</name>
</gene>
<dbReference type="AlphaFoldDB" id="A0A8H6T5W3"/>
<protein>
    <submittedName>
        <fullName evidence="2">Uncharacterized protein</fullName>
    </submittedName>
</protein>
<dbReference type="EMBL" id="JACAZF010000002">
    <property type="protein sequence ID" value="KAF7312358.1"/>
    <property type="molecule type" value="Genomic_DNA"/>
</dbReference>
<dbReference type="Proteomes" id="UP000636479">
    <property type="component" value="Unassembled WGS sequence"/>
</dbReference>
<comment type="caution">
    <text evidence="2">The sequence shown here is derived from an EMBL/GenBank/DDBJ whole genome shotgun (WGS) entry which is preliminary data.</text>
</comment>
<evidence type="ECO:0000313" key="3">
    <source>
        <dbReference type="Proteomes" id="UP000636479"/>
    </source>
</evidence>
<proteinExistence type="predicted"/>
<dbReference type="GeneID" id="59341887"/>
<keyword evidence="3" id="KW-1185">Reference proteome</keyword>
<name>A0A8H6T5W3_9AGAR</name>
<evidence type="ECO:0000313" key="2">
    <source>
        <dbReference type="EMBL" id="KAF7312358.1"/>
    </source>
</evidence>
<feature type="region of interest" description="Disordered" evidence="1">
    <location>
        <begin position="78"/>
        <end position="104"/>
    </location>
</feature>
<organism evidence="2 3">
    <name type="scientific">Mycena indigotica</name>
    <dbReference type="NCBI Taxonomy" id="2126181"/>
    <lineage>
        <taxon>Eukaryota</taxon>
        <taxon>Fungi</taxon>
        <taxon>Dikarya</taxon>
        <taxon>Basidiomycota</taxon>
        <taxon>Agaricomycotina</taxon>
        <taxon>Agaricomycetes</taxon>
        <taxon>Agaricomycetidae</taxon>
        <taxon>Agaricales</taxon>
        <taxon>Marasmiineae</taxon>
        <taxon>Mycenaceae</taxon>
        <taxon>Mycena</taxon>
    </lineage>
</organism>
<accession>A0A8H6T5W3</accession>
<dbReference type="RefSeq" id="XP_037224466.1">
    <property type="nucleotide sequence ID" value="XM_037359371.1"/>
</dbReference>
<reference evidence="2" key="1">
    <citation type="submission" date="2020-05" db="EMBL/GenBank/DDBJ databases">
        <title>Mycena genomes resolve the evolution of fungal bioluminescence.</title>
        <authorList>
            <person name="Tsai I.J."/>
        </authorList>
    </citation>
    <scope>NUCLEOTIDE SEQUENCE</scope>
    <source>
        <strain evidence="2">171206Taipei</strain>
    </source>
</reference>
<evidence type="ECO:0000256" key="1">
    <source>
        <dbReference type="SAM" id="MobiDB-lite"/>
    </source>
</evidence>